<feature type="non-terminal residue" evidence="1">
    <location>
        <position position="135"/>
    </location>
</feature>
<accession>A0ABN7WGV9</accession>
<dbReference type="Proteomes" id="UP000789901">
    <property type="component" value="Unassembled WGS sequence"/>
</dbReference>
<protein>
    <submittedName>
        <fullName evidence="1">9543_t:CDS:1</fullName>
    </submittedName>
</protein>
<name>A0ABN7WGV9_GIGMA</name>
<organism evidence="1 2">
    <name type="scientific">Gigaspora margarita</name>
    <dbReference type="NCBI Taxonomy" id="4874"/>
    <lineage>
        <taxon>Eukaryota</taxon>
        <taxon>Fungi</taxon>
        <taxon>Fungi incertae sedis</taxon>
        <taxon>Mucoromycota</taxon>
        <taxon>Glomeromycotina</taxon>
        <taxon>Glomeromycetes</taxon>
        <taxon>Diversisporales</taxon>
        <taxon>Gigasporaceae</taxon>
        <taxon>Gigaspora</taxon>
    </lineage>
</organism>
<evidence type="ECO:0000313" key="1">
    <source>
        <dbReference type="EMBL" id="CAG8830261.1"/>
    </source>
</evidence>
<dbReference type="EMBL" id="CAJVQB010042289">
    <property type="protein sequence ID" value="CAG8830261.1"/>
    <property type="molecule type" value="Genomic_DNA"/>
</dbReference>
<gene>
    <name evidence="1" type="ORF">GMARGA_LOCUS30259</name>
</gene>
<keyword evidence="2" id="KW-1185">Reference proteome</keyword>
<proteinExistence type="predicted"/>
<comment type="caution">
    <text evidence="1">The sequence shown here is derived from an EMBL/GenBank/DDBJ whole genome shotgun (WGS) entry which is preliminary data.</text>
</comment>
<reference evidence="1 2" key="1">
    <citation type="submission" date="2021-06" db="EMBL/GenBank/DDBJ databases">
        <authorList>
            <person name="Kallberg Y."/>
            <person name="Tangrot J."/>
            <person name="Rosling A."/>
        </authorList>
    </citation>
    <scope>NUCLEOTIDE SEQUENCE [LARGE SCALE GENOMIC DNA]</scope>
    <source>
        <strain evidence="1 2">120-4 pot B 10/14</strain>
    </source>
</reference>
<sequence>MDLVEFKWSGDKDIDDFLKAYQHFQWFPFENLKDVNMIRQDKTLSEYDSKDDILRKLLFEYLLNDVTDFDVADDIVIWRKERILKLDDSKILDKSSSIYRQFEYADSKKKDSEDKVLDGIKKCPENIYYKSIIRR</sequence>
<evidence type="ECO:0000313" key="2">
    <source>
        <dbReference type="Proteomes" id="UP000789901"/>
    </source>
</evidence>